<dbReference type="Proteomes" id="UP001177003">
    <property type="component" value="Chromosome 1"/>
</dbReference>
<dbReference type="GO" id="GO:0004672">
    <property type="term" value="F:protein kinase activity"/>
    <property type="evidence" value="ECO:0007669"/>
    <property type="project" value="InterPro"/>
</dbReference>
<evidence type="ECO:0000313" key="3">
    <source>
        <dbReference type="Proteomes" id="UP001177003"/>
    </source>
</evidence>
<reference evidence="2" key="1">
    <citation type="submission" date="2023-04" db="EMBL/GenBank/DDBJ databases">
        <authorList>
            <person name="Vijverberg K."/>
            <person name="Xiong W."/>
            <person name="Schranz E."/>
        </authorList>
    </citation>
    <scope>NUCLEOTIDE SEQUENCE</scope>
</reference>
<dbReference type="InterPro" id="IPR011009">
    <property type="entry name" value="Kinase-like_dom_sf"/>
</dbReference>
<dbReference type="PROSITE" id="PS50011">
    <property type="entry name" value="PROTEIN_KINASE_DOM"/>
    <property type="match status" value="1"/>
</dbReference>
<dbReference type="GO" id="GO:0005524">
    <property type="term" value="F:ATP binding"/>
    <property type="evidence" value="ECO:0007669"/>
    <property type="project" value="InterPro"/>
</dbReference>
<dbReference type="PANTHER" id="PTHR43173">
    <property type="entry name" value="ABC1 FAMILY PROTEIN"/>
    <property type="match status" value="1"/>
</dbReference>
<dbReference type="CDD" id="cd05121">
    <property type="entry name" value="ABC1_ADCK3-like"/>
    <property type="match status" value="1"/>
</dbReference>
<dbReference type="InterPro" id="IPR051130">
    <property type="entry name" value="Mito_struct-func_regulator"/>
</dbReference>
<organism evidence="2 3">
    <name type="scientific">Lactuca saligna</name>
    <name type="common">Willowleaf lettuce</name>
    <dbReference type="NCBI Taxonomy" id="75948"/>
    <lineage>
        <taxon>Eukaryota</taxon>
        <taxon>Viridiplantae</taxon>
        <taxon>Streptophyta</taxon>
        <taxon>Embryophyta</taxon>
        <taxon>Tracheophyta</taxon>
        <taxon>Spermatophyta</taxon>
        <taxon>Magnoliopsida</taxon>
        <taxon>eudicotyledons</taxon>
        <taxon>Gunneridae</taxon>
        <taxon>Pentapetalae</taxon>
        <taxon>asterids</taxon>
        <taxon>campanulids</taxon>
        <taxon>Asterales</taxon>
        <taxon>Asteraceae</taxon>
        <taxon>Cichorioideae</taxon>
        <taxon>Cichorieae</taxon>
        <taxon>Lactucinae</taxon>
        <taxon>Lactuca</taxon>
    </lineage>
</organism>
<dbReference type="InterPro" id="IPR000719">
    <property type="entry name" value="Prot_kinase_dom"/>
</dbReference>
<evidence type="ECO:0000259" key="1">
    <source>
        <dbReference type="PROSITE" id="PS50011"/>
    </source>
</evidence>
<sequence>MPLDFTEVQEKFSNGFRPWQRSFQFWARAVDIYTGYKVFQLRVNFEKDVEKAEAMWERQHEHAAEKVYSMCSDMGGFFLKIAQILGKPDLAPAAWVRRLVTLCDQAPATPSNMVQLVLENELGKSVDEMFERFDWDPIGSASIAQVHRARLKGDRNDIVVKVQHPGVQDLMMTDIRNLQAFALCIQKTDVKFDFFSVCKEMEKQIGYEFDFTREADAMDRIRAFLLSVNRKTPVKVPRVVRNVVTRRVLAMEYIDGIPILNLGDEITKRGINPDGKMAAAAKQNILKSLTLAYGQMILKSGFFHADPHPGNILICKGSEVALLDYGQVKDLPNTLRLGYANLVLAIADNDPTRASEGFRELGIDTLSMCSDEKTELFKLAQVMFDTKLPPGVKVLQPFSEDSSIKKVAVRSFPEELFSVLRTVQLLRGLSVGLGIDYSCAEQWRPIAEEALFLAGRLKVEDMRRRERNQRGFLRRIFWS</sequence>
<evidence type="ECO:0000313" key="2">
    <source>
        <dbReference type="EMBL" id="CAI9267286.1"/>
    </source>
</evidence>
<feature type="domain" description="Protein kinase" evidence="1">
    <location>
        <begin position="132"/>
        <end position="477"/>
    </location>
</feature>
<dbReference type="InterPro" id="IPR004147">
    <property type="entry name" value="ABC1_dom"/>
</dbReference>
<accession>A0AA35YC61</accession>
<dbReference type="EMBL" id="OX465077">
    <property type="protein sequence ID" value="CAI9267286.1"/>
    <property type="molecule type" value="Genomic_DNA"/>
</dbReference>
<gene>
    <name evidence="2" type="ORF">LSALG_LOCUS7779</name>
</gene>
<name>A0AA35YC61_LACSI</name>
<protein>
    <recommendedName>
        <fullName evidence="1">Protein kinase domain-containing protein</fullName>
    </recommendedName>
</protein>
<dbReference type="PANTHER" id="PTHR43173:SF12">
    <property type="entry name" value="PROTEIN KINASE SUPERFAMILY PROTEIN"/>
    <property type="match status" value="1"/>
</dbReference>
<dbReference type="AlphaFoldDB" id="A0AA35YC61"/>
<dbReference type="Pfam" id="PF03109">
    <property type="entry name" value="ABC1"/>
    <property type="match status" value="1"/>
</dbReference>
<proteinExistence type="predicted"/>
<keyword evidence="3" id="KW-1185">Reference proteome</keyword>
<dbReference type="SUPFAM" id="SSF56112">
    <property type="entry name" value="Protein kinase-like (PK-like)"/>
    <property type="match status" value="1"/>
</dbReference>